<dbReference type="InterPro" id="IPR009057">
    <property type="entry name" value="Homeodomain-like_sf"/>
</dbReference>
<feature type="domain" description="HTH tetR-type" evidence="2">
    <location>
        <begin position="16"/>
        <end position="63"/>
    </location>
</feature>
<dbReference type="eggNOG" id="COG1309">
    <property type="taxonomic scope" value="Bacteria"/>
</dbReference>
<dbReference type="RefSeq" id="WP_234703179.1">
    <property type="nucleotide sequence ID" value="NZ_JFHR01000026.1"/>
</dbReference>
<organism evidence="3 4">
    <name type="scientific">Sphingobium chlorophenolicum</name>
    <dbReference type="NCBI Taxonomy" id="46429"/>
    <lineage>
        <taxon>Bacteria</taxon>
        <taxon>Pseudomonadati</taxon>
        <taxon>Pseudomonadota</taxon>
        <taxon>Alphaproteobacteria</taxon>
        <taxon>Sphingomonadales</taxon>
        <taxon>Sphingomonadaceae</taxon>
        <taxon>Sphingobium</taxon>
    </lineage>
</organism>
<sequence length="214" mass="24033">MRDLPAQPFKGTALALVEAAERLFGEHGIENISLRQIRLEANAANNSAVSYHFNDREKLVRAIWAHRLPALDARRREMLDLIHAEGRERDAAAVLGALVLPNYELRDARGVHRYAAFFRHAIRWREGAEIRNAQLFSTPASGEAMALYFALRPDVSPELLSYRLRHGVCVFFDMIFERDKNVAEGLAVMPEAEFLAEGIAMLEAICLRPAPAAN</sequence>
<dbReference type="Proteomes" id="UP000028411">
    <property type="component" value="Unassembled WGS sequence"/>
</dbReference>
<reference evidence="3 4" key="1">
    <citation type="submission" date="2014-02" db="EMBL/GenBank/DDBJ databases">
        <title>Whole genome sequence of Sphingobium chlorophenolicum NBRC 16172.</title>
        <authorList>
            <person name="Gan H.M."/>
            <person name="Gan H.Y."/>
            <person name="Chew T.H."/>
            <person name="Savka M.A."/>
        </authorList>
    </citation>
    <scope>NUCLEOTIDE SEQUENCE [LARGE SCALE GENOMIC DNA]</scope>
    <source>
        <strain evidence="3 4">NBRC 16172</strain>
    </source>
</reference>
<proteinExistence type="predicted"/>
<dbReference type="InterPro" id="IPR001647">
    <property type="entry name" value="HTH_TetR"/>
</dbReference>
<name>A0A081RDC0_SPHCR</name>
<dbReference type="PATRIC" id="fig|46429.4.peg.2453"/>
<dbReference type="SUPFAM" id="SSF46689">
    <property type="entry name" value="Homeodomain-like"/>
    <property type="match status" value="1"/>
</dbReference>
<gene>
    <name evidence="3" type="ORF">BV95_02477</name>
</gene>
<keyword evidence="1" id="KW-0238">DNA-binding</keyword>
<dbReference type="Pfam" id="PF00440">
    <property type="entry name" value="TetR_N"/>
    <property type="match status" value="1"/>
</dbReference>
<accession>A0A081RDC0</accession>
<evidence type="ECO:0000259" key="2">
    <source>
        <dbReference type="Pfam" id="PF00440"/>
    </source>
</evidence>
<evidence type="ECO:0000256" key="1">
    <source>
        <dbReference type="ARBA" id="ARBA00023125"/>
    </source>
</evidence>
<comment type="caution">
    <text evidence="3">The sequence shown here is derived from an EMBL/GenBank/DDBJ whole genome shotgun (WGS) entry which is preliminary data.</text>
</comment>
<evidence type="ECO:0000313" key="3">
    <source>
        <dbReference type="EMBL" id="KEQ53193.1"/>
    </source>
</evidence>
<dbReference type="AlphaFoldDB" id="A0A081RDC0"/>
<dbReference type="EMBL" id="JFHR01000026">
    <property type="protein sequence ID" value="KEQ53193.1"/>
    <property type="molecule type" value="Genomic_DNA"/>
</dbReference>
<evidence type="ECO:0000313" key="4">
    <source>
        <dbReference type="Proteomes" id="UP000028411"/>
    </source>
</evidence>
<dbReference type="Gene3D" id="1.10.357.10">
    <property type="entry name" value="Tetracycline Repressor, domain 2"/>
    <property type="match status" value="1"/>
</dbReference>
<protein>
    <submittedName>
        <fullName evidence="3">Transcriptional regulator, TetR family</fullName>
    </submittedName>
</protein>
<dbReference type="GO" id="GO:0003677">
    <property type="term" value="F:DNA binding"/>
    <property type="evidence" value="ECO:0007669"/>
    <property type="project" value="UniProtKB-KW"/>
</dbReference>